<dbReference type="InterPro" id="IPR036390">
    <property type="entry name" value="WH_DNA-bd_sf"/>
</dbReference>
<comment type="caution">
    <text evidence="5">The sequence shown here is derived from an EMBL/GenBank/DDBJ whole genome shotgun (WGS) entry which is preliminary data.</text>
</comment>
<evidence type="ECO:0000259" key="4">
    <source>
        <dbReference type="PROSITE" id="PS50949"/>
    </source>
</evidence>
<organism evidence="5 6">
    <name type="scientific">Gordonia jinhuaensis</name>
    <dbReference type="NCBI Taxonomy" id="1517702"/>
    <lineage>
        <taxon>Bacteria</taxon>
        <taxon>Bacillati</taxon>
        <taxon>Actinomycetota</taxon>
        <taxon>Actinomycetes</taxon>
        <taxon>Mycobacteriales</taxon>
        <taxon>Gordoniaceae</taxon>
        <taxon>Gordonia</taxon>
    </lineage>
</organism>
<evidence type="ECO:0000313" key="6">
    <source>
        <dbReference type="Proteomes" id="UP000621454"/>
    </source>
</evidence>
<reference evidence="5" key="1">
    <citation type="journal article" date="2014" name="Int. J. Syst. Evol. Microbiol.">
        <title>Complete genome sequence of Corynebacterium casei LMG S-19264T (=DSM 44701T), isolated from a smear-ripened cheese.</title>
        <authorList>
            <consortium name="US DOE Joint Genome Institute (JGI-PGF)"/>
            <person name="Walter F."/>
            <person name="Albersmeier A."/>
            <person name="Kalinowski J."/>
            <person name="Ruckert C."/>
        </authorList>
    </citation>
    <scope>NUCLEOTIDE SEQUENCE</scope>
    <source>
        <strain evidence="5">CGMCC 1.12827</strain>
    </source>
</reference>
<dbReference type="PANTHER" id="PTHR43537">
    <property type="entry name" value="TRANSCRIPTIONAL REGULATOR, GNTR FAMILY"/>
    <property type="match status" value="1"/>
</dbReference>
<dbReference type="Proteomes" id="UP000621454">
    <property type="component" value="Unassembled WGS sequence"/>
</dbReference>
<proteinExistence type="predicted"/>
<dbReference type="SMART" id="SM00895">
    <property type="entry name" value="FCD"/>
    <property type="match status" value="1"/>
</dbReference>
<dbReference type="SMART" id="SM00345">
    <property type="entry name" value="HTH_GNTR"/>
    <property type="match status" value="1"/>
</dbReference>
<dbReference type="AlphaFoldDB" id="A0A916WXZ8"/>
<dbReference type="SUPFAM" id="SSF46785">
    <property type="entry name" value="Winged helix' DNA-binding domain"/>
    <property type="match status" value="1"/>
</dbReference>
<dbReference type="PANTHER" id="PTHR43537:SF24">
    <property type="entry name" value="GLUCONATE OPERON TRANSCRIPTIONAL REPRESSOR"/>
    <property type="match status" value="1"/>
</dbReference>
<evidence type="ECO:0000256" key="3">
    <source>
        <dbReference type="ARBA" id="ARBA00023163"/>
    </source>
</evidence>
<dbReference type="EMBL" id="BMGC01000027">
    <property type="protein sequence ID" value="GGB41192.1"/>
    <property type="molecule type" value="Genomic_DNA"/>
</dbReference>
<evidence type="ECO:0000256" key="1">
    <source>
        <dbReference type="ARBA" id="ARBA00023015"/>
    </source>
</evidence>
<dbReference type="InterPro" id="IPR000524">
    <property type="entry name" value="Tscrpt_reg_HTH_GntR"/>
</dbReference>
<gene>
    <name evidence="5" type="ORF">GCM10011489_31000</name>
</gene>
<accession>A0A916WXZ8</accession>
<keyword evidence="2" id="KW-0238">DNA-binding</keyword>
<evidence type="ECO:0000256" key="2">
    <source>
        <dbReference type="ARBA" id="ARBA00023125"/>
    </source>
</evidence>
<name>A0A916WXZ8_9ACTN</name>
<dbReference type="CDD" id="cd07377">
    <property type="entry name" value="WHTH_GntR"/>
    <property type="match status" value="1"/>
</dbReference>
<dbReference type="Gene3D" id="1.20.120.530">
    <property type="entry name" value="GntR ligand-binding domain-like"/>
    <property type="match status" value="1"/>
</dbReference>
<protein>
    <submittedName>
        <fullName evidence="5">Transcriptional regulator, GntR family protein</fullName>
    </submittedName>
</protein>
<sequence>MAVSRSSAVGLIAQLSPIESGSAQTGVLAELRRAILAGGVAPGTPIPVNEVAKVFGVSPIPVREALKTLIGEGLVDHRTNSGYFVARLTSDELREIYFVRGVLERAALAQAVEKMTDDDLALARAEHQALQESTISDDRRGYHRHSRRFHQALVDPCGMPRLLTMFETTWNMTEPFQIMRTVDANFQLTMHADHERMISAAQARDADALVELARVHHGRLESAILATGG</sequence>
<dbReference type="PROSITE" id="PS50949">
    <property type="entry name" value="HTH_GNTR"/>
    <property type="match status" value="1"/>
</dbReference>
<dbReference type="Pfam" id="PF00392">
    <property type="entry name" value="GntR"/>
    <property type="match status" value="1"/>
</dbReference>
<dbReference type="Pfam" id="PF07729">
    <property type="entry name" value="FCD"/>
    <property type="match status" value="1"/>
</dbReference>
<dbReference type="GO" id="GO:0003700">
    <property type="term" value="F:DNA-binding transcription factor activity"/>
    <property type="evidence" value="ECO:0007669"/>
    <property type="project" value="InterPro"/>
</dbReference>
<evidence type="ECO:0000313" key="5">
    <source>
        <dbReference type="EMBL" id="GGB41192.1"/>
    </source>
</evidence>
<dbReference type="InterPro" id="IPR036388">
    <property type="entry name" value="WH-like_DNA-bd_sf"/>
</dbReference>
<dbReference type="InterPro" id="IPR008920">
    <property type="entry name" value="TF_FadR/GntR_C"/>
</dbReference>
<dbReference type="SUPFAM" id="SSF48008">
    <property type="entry name" value="GntR ligand-binding domain-like"/>
    <property type="match status" value="1"/>
</dbReference>
<feature type="domain" description="HTH gntR-type" evidence="4">
    <location>
        <begin position="21"/>
        <end position="88"/>
    </location>
</feature>
<keyword evidence="3" id="KW-0804">Transcription</keyword>
<dbReference type="Gene3D" id="1.10.10.10">
    <property type="entry name" value="Winged helix-like DNA-binding domain superfamily/Winged helix DNA-binding domain"/>
    <property type="match status" value="1"/>
</dbReference>
<reference evidence="5" key="2">
    <citation type="submission" date="2020-09" db="EMBL/GenBank/DDBJ databases">
        <authorList>
            <person name="Sun Q."/>
            <person name="Zhou Y."/>
        </authorList>
    </citation>
    <scope>NUCLEOTIDE SEQUENCE</scope>
    <source>
        <strain evidence="5">CGMCC 1.12827</strain>
    </source>
</reference>
<keyword evidence="6" id="KW-1185">Reference proteome</keyword>
<keyword evidence="1" id="KW-0805">Transcription regulation</keyword>
<dbReference type="GO" id="GO:0003677">
    <property type="term" value="F:DNA binding"/>
    <property type="evidence" value="ECO:0007669"/>
    <property type="project" value="UniProtKB-KW"/>
</dbReference>
<dbReference type="InterPro" id="IPR011711">
    <property type="entry name" value="GntR_C"/>
</dbReference>